<accession>A0A3P7XVT3</accession>
<name>A0A183FEG8_HELPZ</name>
<organism evidence="2 3">
    <name type="scientific">Heligmosomoides polygyrus</name>
    <name type="common">Parasitic roundworm</name>
    <dbReference type="NCBI Taxonomy" id="6339"/>
    <lineage>
        <taxon>Eukaryota</taxon>
        <taxon>Metazoa</taxon>
        <taxon>Ecdysozoa</taxon>
        <taxon>Nematoda</taxon>
        <taxon>Chromadorea</taxon>
        <taxon>Rhabditida</taxon>
        <taxon>Rhabditina</taxon>
        <taxon>Rhabditomorpha</taxon>
        <taxon>Strongyloidea</taxon>
        <taxon>Heligmosomidae</taxon>
        <taxon>Heligmosomoides</taxon>
    </lineage>
</organism>
<dbReference type="AlphaFoldDB" id="A0A183FEG8"/>
<dbReference type="InterPro" id="IPR036397">
    <property type="entry name" value="RNaseH_sf"/>
</dbReference>
<evidence type="ECO:0000313" key="2">
    <source>
        <dbReference type="Proteomes" id="UP000050761"/>
    </source>
</evidence>
<dbReference type="Proteomes" id="UP000050761">
    <property type="component" value="Unassembled WGS sequence"/>
</dbReference>
<keyword evidence="2" id="KW-1185">Reference proteome</keyword>
<protein>
    <submittedName>
        <fullName evidence="3">Transposable element Tc1 transposase</fullName>
    </submittedName>
</protein>
<proteinExistence type="predicted"/>
<accession>A0A183FEG8</accession>
<gene>
    <name evidence="1" type="ORF">HPBE_LOCUS4771</name>
</gene>
<reference evidence="1 2" key="1">
    <citation type="submission" date="2018-11" db="EMBL/GenBank/DDBJ databases">
        <authorList>
            <consortium name="Pathogen Informatics"/>
        </authorList>
    </citation>
    <scope>NUCLEOTIDE SEQUENCE [LARGE SCALE GENOMIC DNA]</scope>
</reference>
<dbReference type="GO" id="GO:0003676">
    <property type="term" value="F:nucleic acid binding"/>
    <property type="evidence" value="ECO:0007669"/>
    <property type="project" value="InterPro"/>
</dbReference>
<dbReference type="EMBL" id="UZAH01025363">
    <property type="protein sequence ID" value="VDO62344.1"/>
    <property type="molecule type" value="Genomic_DNA"/>
</dbReference>
<dbReference type="WBParaSite" id="HPBE_0000477001-mRNA-1">
    <property type="protein sequence ID" value="HPBE_0000477001-mRNA-1"/>
    <property type="gene ID" value="HPBE_0000477001"/>
</dbReference>
<evidence type="ECO:0000313" key="1">
    <source>
        <dbReference type="EMBL" id="VDO62344.1"/>
    </source>
</evidence>
<dbReference type="OrthoDB" id="5857894at2759"/>
<dbReference type="Gene3D" id="3.30.420.10">
    <property type="entry name" value="Ribonuclease H-like superfamily/Ribonuclease H"/>
    <property type="match status" value="1"/>
</dbReference>
<reference evidence="3" key="2">
    <citation type="submission" date="2019-09" db="UniProtKB">
        <authorList>
            <consortium name="WormBaseParasite"/>
        </authorList>
    </citation>
    <scope>IDENTIFICATION</scope>
</reference>
<sequence length="113" mass="13385">MRCAPFITAANRQNRLLFARQNISTDWSKIVWSDEKKFNCDGPDGFRNYWHDLRKEKLLFSKLNFSGGGVMVWAAICWTGRIKLLFVPKKMNSAQYQFALEHGLLRFWRRNPQ</sequence>
<evidence type="ECO:0000313" key="3">
    <source>
        <dbReference type="WBParaSite" id="HPBE_0000477001-mRNA-1"/>
    </source>
</evidence>